<dbReference type="RefSeq" id="WP_002595590.1">
    <property type="nucleotide sequence ID" value="NZ_KB851019.1"/>
</dbReference>
<dbReference type="GO" id="GO:1904047">
    <property type="term" value="F:S-adenosyl-L-methionine binding"/>
    <property type="evidence" value="ECO:0007669"/>
    <property type="project" value="TreeGrafter"/>
</dbReference>
<comment type="similarity">
    <text evidence="1">Belongs to the N(4)/N(6)-methyltransferase family.</text>
</comment>
<feature type="binding site" evidence="7">
    <location>
        <position position="7"/>
    </location>
    <ligand>
        <name>S-adenosyl-L-methionine</name>
        <dbReference type="ChEBI" id="CHEBI:59789"/>
    </ligand>
</feature>
<dbReference type="InterPro" id="IPR023095">
    <property type="entry name" value="Ade_MeTrfase_dom_2"/>
</dbReference>
<organism evidence="8 9">
    <name type="scientific">[Clostridium] clostridioforme 90A8</name>
    <dbReference type="NCBI Taxonomy" id="999408"/>
    <lineage>
        <taxon>Bacteria</taxon>
        <taxon>Bacillati</taxon>
        <taxon>Bacillota</taxon>
        <taxon>Clostridia</taxon>
        <taxon>Lachnospirales</taxon>
        <taxon>Lachnospiraceae</taxon>
        <taxon>Enterocloster</taxon>
    </lineage>
</organism>
<keyword evidence="3 8" id="KW-0489">Methyltransferase</keyword>
<dbReference type="GO" id="GO:0009007">
    <property type="term" value="F:site-specific DNA-methyltransferase (adenine-specific) activity"/>
    <property type="evidence" value="ECO:0007669"/>
    <property type="project" value="UniProtKB-EC"/>
</dbReference>
<dbReference type="SUPFAM" id="SSF53335">
    <property type="entry name" value="S-adenosyl-L-methionine-dependent methyltransferases"/>
    <property type="match status" value="1"/>
</dbReference>
<accession>A0A0E2HD35</accession>
<evidence type="ECO:0000256" key="1">
    <source>
        <dbReference type="ARBA" id="ARBA00006594"/>
    </source>
</evidence>
<evidence type="ECO:0000256" key="3">
    <source>
        <dbReference type="ARBA" id="ARBA00022603"/>
    </source>
</evidence>
<dbReference type="PRINTS" id="PR00505">
    <property type="entry name" value="D12N6MTFRASE"/>
</dbReference>
<comment type="catalytic activity">
    <reaction evidence="6">
        <text>a 2'-deoxyadenosine in DNA + S-adenosyl-L-methionine = an N(6)-methyl-2'-deoxyadenosine in DNA + S-adenosyl-L-homocysteine + H(+)</text>
        <dbReference type="Rhea" id="RHEA:15197"/>
        <dbReference type="Rhea" id="RHEA-COMP:12418"/>
        <dbReference type="Rhea" id="RHEA-COMP:12419"/>
        <dbReference type="ChEBI" id="CHEBI:15378"/>
        <dbReference type="ChEBI" id="CHEBI:57856"/>
        <dbReference type="ChEBI" id="CHEBI:59789"/>
        <dbReference type="ChEBI" id="CHEBI:90615"/>
        <dbReference type="ChEBI" id="CHEBI:90616"/>
        <dbReference type="EC" id="2.1.1.72"/>
    </reaction>
</comment>
<dbReference type="EMBL" id="AGYR01000016">
    <property type="protein sequence ID" value="ENZ17357.1"/>
    <property type="molecule type" value="Genomic_DNA"/>
</dbReference>
<comment type="caution">
    <text evidence="8">The sequence shown here is derived from an EMBL/GenBank/DDBJ whole genome shotgun (WGS) entry which is preliminary data.</text>
</comment>
<evidence type="ECO:0000256" key="5">
    <source>
        <dbReference type="ARBA" id="ARBA00022691"/>
    </source>
</evidence>
<dbReference type="GO" id="GO:0043565">
    <property type="term" value="F:sequence-specific DNA binding"/>
    <property type="evidence" value="ECO:0007669"/>
    <property type="project" value="TreeGrafter"/>
</dbReference>
<evidence type="ECO:0000256" key="6">
    <source>
        <dbReference type="ARBA" id="ARBA00047942"/>
    </source>
</evidence>
<dbReference type="PIRSF" id="PIRSF000398">
    <property type="entry name" value="M_m6A_EcoRV"/>
    <property type="match status" value="1"/>
</dbReference>
<dbReference type="PATRIC" id="fig|999408.3.peg.2093"/>
<feature type="binding site" evidence="7">
    <location>
        <position position="172"/>
    </location>
    <ligand>
        <name>S-adenosyl-L-methionine</name>
        <dbReference type="ChEBI" id="CHEBI:59789"/>
    </ligand>
</feature>
<dbReference type="PANTHER" id="PTHR30481">
    <property type="entry name" value="DNA ADENINE METHYLASE"/>
    <property type="match status" value="1"/>
</dbReference>
<dbReference type="InterPro" id="IPR012327">
    <property type="entry name" value="MeTrfase_D12"/>
</dbReference>
<gene>
    <name evidence="8" type="ORF">HMPREF1090_01947</name>
</gene>
<dbReference type="InterPro" id="IPR029063">
    <property type="entry name" value="SAM-dependent_MTases_sf"/>
</dbReference>
<keyword evidence="4" id="KW-0808">Transferase</keyword>
<dbReference type="GO" id="GO:0032259">
    <property type="term" value="P:methylation"/>
    <property type="evidence" value="ECO:0007669"/>
    <property type="project" value="UniProtKB-KW"/>
</dbReference>
<feature type="binding site" evidence="7">
    <location>
        <position position="11"/>
    </location>
    <ligand>
        <name>S-adenosyl-L-methionine</name>
        <dbReference type="ChEBI" id="CHEBI:59789"/>
    </ligand>
</feature>
<dbReference type="Proteomes" id="UP000013085">
    <property type="component" value="Unassembled WGS sequence"/>
</dbReference>
<dbReference type="AlphaFoldDB" id="A0A0E2HD35"/>
<evidence type="ECO:0000256" key="4">
    <source>
        <dbReference type="ARBA" id="ARBA00022679"/>
    </source>
</evidence>
<dbReference type="InterPro" id="IPR012263">
    <property type="entry name" value="M_m6A_EcoRV"/>
</dbReference>
<evidence type="ECO:0000256" key="2">
    <source>
        <dbReference type="ARBA" id="ARBA00011900"/>
    </source>
</evidence>
<sequence>MNSFIGWIGGKRLLRKEILGRFPEDIGRYIEVFGGAGWVLFAKEKQAGQLEVYNDRDGNLVNLYRCIKYHCSALQEELQWLLSSREQFYDYKAQMDMRGLTDIQKAARFFYLIKISFGCDYRTFATSSKSIENAMDYLGKVQKRLQGVVIENKDFENLISVYDRKDALFYLDPPYVGTERYYSAAFSMKDHERLADVLKHIKGKFVLSYNNVAWIHELYSQYPCKEVTRNNTLAGNASNRERYKEVIITNF</sequence>
<dbReference type="Pfam" id="PF02086">
    <property type="entry name" value="MethyltransfD12"/>
    <property type="match status" value="1"/>
</dbReference>
<dbReference type="GO" id="GO:0009307">
    <property type="term" value="P:DNA restriction-modification system"/>
    <property type="evidence" value="ECO:0007669"/>
    <property type="project" value="InterPro"/>
</dbReference>
<proteinExistence type="inferred from homology"/>
<dbReference type="EC" id="2.1.1.72" evidence="2"/>
<dbReference type="GO" id="GO:0006298">
    <property type="term" value="P:mismatch repair"/>
    <property type="evidence" value="ECO:0007669"/>
    <property type="project" value="TreeGrafter"/>
</dbReference>
<dbReference type="HOGENOM" id="CLU_063430_1_0_9"/>
<name>A0A0E2HD35_9FIRM</name>
<feature type="binding site" evidence="7">
    <location>
        <position position="55"/>
    </location>
    <ligand>
        <name>S-adenosyl-L-methionine</name>
        <dbReference type="ChEBI" id="CHEBI:59789"/>
    </ligand>
</feature>
<keyword evidence="5" id="KW-0949">S-adenosyl-L-methionine</keyword>
<evidence type="ECO:0000313" key="9">
    <source>
        <dbReference type="Proteomes" id="UP000013085"/>
    </source>
</evidence>
<dbReference type="NCBIfam" id="TIGR00571">
    <property type="entry name" value="dam"/>
    <property type="match status" value="1"/>
</dbReference>
<evidence type="ECO:0000256" key="7">
    <source>
        <dbReference type="PIRSR" id="PIRSR000398-1"/>
    </source>
</evidence>
<reference evidence="8 9" key="1">
    <citation type="submission" date="2013-01" db="EMBL/GenBank/DDBJ databases">
        <title>The Genome Sequence of Clostridium clostridioforme 90A8.</title>
        <authorList>
            <consortium name="The Broad Institute Genome Sequencing Platform"/>
            <person name="Earl A."/>
            <person name="Ward D."/>
            <person name="Feldgarden M."/>
            <person name="Gevers D."/>
            <person name="Courvalin P."/>
            <person name="Lambert T."/>
            <person name="Walker B."/>
            <person name="Young S.K."/>
            <person name="Zeng Q."/>
            <person name="Gargeya S."/>
            <person name="Fitzgerald M."/>
            <person name="Haas B."/>
            <person name="Abouelleil A."/>
            <person name="Alvarado L."/>
            <person name="Arachchi H.M."/>
            <person name="Berlin A.M."/>
            <person name="Chapman S.B."/>
            <person name="Dewar J."/>
            <person name="Goldberg J."/>
            <person name="Griggs A."/>
            <person name="Gujja S."/>
            <person name="Hansen M."/>
            <person name="Howarth C."/>
            <person name="Imamovic A."/>
            <person name="Larimer J."/>
            <person name="McCowan C."/>
            <person name="Murphy C."/>
            <person name="Neiman D."/>
            <person name="Pearson M."/>
            <person name="Priest M."/>
            <person name="Roberts A."/>
            <person name="Saif S."/>
            <person name="Shea T."/>
            <person name="Sisk P."/>
            <person name="Sykes S."/>
            <person name="Wortman J."/>
            <person name="Nusbaum C."/>
            <person name="Birren B."/>
        </authorList>
    </citation>
    <scope>NUCLEOTIDE SEQUENCE [LARGE SCALE GENOMIC DNA]</scope>
    <source>
        <strain evidence="8 9">90A8</strain>
    </source>
</reference>
<evidence type="ECO:0000313" key="8">
    <source>
        <dbReference type="EMBL" id="ENZ17357.1"/>
    </source>
</evidence>
<protein>
    <recommendedName>
        <fullName evidence="2">site-specific DNA-methyltransferase (adenine-specific)</fullName>
        <ecNumber evidence="2">2.1.1.72</ecNumber>
    </recommendedName>
</protein>
<dbReference type="Gene3D" id="3.40.50.150">
    <property type="entry name" value="Vaccinia Virus protein VP39"/>
    <property type="match status" value="1"/>
</dbReference>
<dbReference type="PANTHER" id="PTHR30481:SF4">
    <property type="entry name" value="SITE-SPECIFIC DNA-METHYLTRANSFERASE (ADENINE-SPECIFIC)"/>
    <property type="match status" value="1"/>
</dbReference>
<dbReference type="Gene3D" id="1.10.1020.10">
    <property type="entry name" value="Adenine-specific Methyltransferase, Domain 2"/>
    <property type="match status" value="1"/>
</dbReference>